<dbReference type="InterPro" id="IPR029044">
    <property type="entry name" value="Nucleotide-diphossugar_trans"/>
</dbReference>
<name>A0A1G1W2W4_9BACT</name>
<protein>
    <recommendedName>
        <fullName evidence="3">CMP-N-acetylneuraminic acid synthetase</fullName>
    </recommendedName>
</protein>
<evidence type="ECO:0000313" key="1">
    <source>
        <dbReference type="EMBL" id="OGY21973.1"/>
    </source>
</evidence>
<dbReference type="Proteomes" id="UP000176723">
    <property type="component" value="Unassembled WGS sequence"/>
</dbReference>
<dbReference type="PANTHER" id="PTHR21485:SF6">
    <property type="entry name" value="N-ACYLNEURAMINATE CYTIDYLYLTRANSFERASE-RELATED"/>
    <property type="match status" value="1"/>
</dbReference>
<dbReference type="GO" id="GO:0008781">
    <property type="term" value="F:N-acylneuraminate cytidylyltransferase activity"/>
    <property type="evidence" value="ECO:0007669"/>
    <property type="project" value="TreeGrafter"/>
</dbReference>
<accession>A0A1G1W2W4</accession>
<proteinExistence type="predicted"/>
<evidence type="ECO:0000313" key="2">
    <source>
        <dbReference type="Proteomes" id="UP000176723"/>
    </source>
</evidence>
<dbReference type="InterPro" id="IPR003329">
    <property type="entry name" value="Cytidylyl_trans"/>
</dbReference>
<dbReference type="AlphaFoldDB" id="A0A1G1W2W4"/>
<reference evidence="1 2" key="1">
    <citation type="journal article" date="2016" name="Nat. Commun.">
        <title>Thousands of microbial genomes shed light on interconnected biogeochemical processes in an aquifer system.</title>
        <authorList>
            <person name="Anantharaman K."/>
            <person name="Brown C.T."/>
            <person name="Hug L.A."/>
            <person name="Sharon I."/>
            <person name="Castelle C.J."/>
            <person name="Probst A.J."/>
            <person name="Thomas B.C."/>
            <person name="Singh A."/>
            <person name="Wilkins M.J."/>
            <person name="Karaoz U."/>
            <person name="Brodie E.L."/>
            <person name="Williams K.H."/>
            <person name="Hubbard S.S."/>
            <person name="Banfield J.F."/>
        </authorList>
    </citation>
    <scope>NUCLEOTIDE SEQUENCE [LARGE SCALE GENOMIC DNA]</scope>
</reference>
<dbReference type="CDD" id="cd02513">
    <property type="entry name" value="CMP-NeuAc_Synthase"/>
    <property type="match status" value="1"/>
</dbReference>
<dbReference type="STRING" id="1797593.A3A65_02925"/>
<dbReference type="PANTHER" id="PTHR21485">
    <property type="entry name" value="HAD SUPERFAMILY MEMBERS CMAS AND KDSC"/>
    <property type="match status" value="1"/>
</dbReference>
<dbReference type="Pfam" id="PF02348">
    <property type="entry name" value="CTP_transf_3"/>
    <property type="match status" value="1"/>
</dbReference>
<gene>
    <name evidence="1" type="ORF">A3A65_02925</name>
</gene>
<evidence type="ECO:0008006" key="3">
    <source>
        <dbReference type="Google" id="ProtNLM"/>
    </source>
</evidence>
<organism evidence="1 2">
    <name type="scientific">Candidatus Chisholmbacteria bacterium RIFCSPLOWO2_01_FULL_49_14</name>
    <dbReference type="NCBI Taxonomy" id="1797593"/>
    <lineage>
        <taxon>Bacteria</taxon>
        <taxon>Candidatus Chisholmiibacteriota</taxon>
    </lineage>
</organism>
<comment type="caution">
    <text evidence="1">The sequence shown here is derived from an EMBL/GenBank/DDBJ whole genome shotgun (WGS) entry which is preliminary data.</text>
</comment>
<dbReference type="Gene3D" id="3.90.550.10">
    <property type="entry name" value="Spore Coat Polysaccharide Biosynthesis Protein SpsA, Chain A"/>
    <property type="match status" value="1"/>
</dbReference>
<dbReference type="EMBL" id="MHCL01000007">
    <property type="protein sequence ID" value="OGY21973.1"/>
    <property type="molecule type" value="Genomic_DNA"/>
</dbReference>
<dbReference type="SUPFAM" id="SSF53448">
    <property type="entry name" value="Nucleotide-diphospho-sugar transferases"/>
    <property type="match status" value="1"/>
</dbReference>
<sequence>MRLESVLAIIPARGDSKSIPRKNLVSLGGKPLLAWPIELARSVTRIERVIVSTDDNEITKVAKHYGAEVPFKRPASLSTDDIPTLPVLQHCLSWLEKHEGYRPDIILLLYATTPFIRKSRIEEALDVFEKSGCNSVMGVQKDWGRFWRSDGTRYSPFYPKRRLNRQQYTPLLREAGNMYFSRLQVIIEMNTVIDEVRIEFLSVEHEETIDIDTRKDLQRARLWLKEHKLRK</sequence>
<dbReference type="InterPro" id="IPR050793">
    <property type="entry name" value="CMP-NeuNAc_synthase"/>
</dbReference>